<dbReference type="EMBL" id="JAPFFF010000068">
    <property type="protein sequence ID" value="KAK8836128.1"/>
    <property type="molecule type" value="Genomic_DNA"/>
</dbReference>
<sequence length="95" mass="10981">MHDHFTKAFGLEEGTTIPQEAVDPVLIYLKKNKENISLEHRGLIKFIAEMNIPYTQLESPAWENFIHTLNPAFVIPMKDFLRNLILAHSSNLLHQ</sequence>
<dbReference type="Proteomes" id="UP001470230">
    <property type="component" value="Unassembled WGS sequence"/>
</dbReference>
<gene>
    <name evidence="1" type="ORF">M9Y10_039941</name>
</gene>
<organism evidence="1 2">
    <name type="scientific">Tritrichomonas musculus</name>
    <dbReference type="NCBI Taxonomy" id="1915356"/>
    <lineage>
        <taxon>Eukaryota</taxon>
        <taxon>Metamonada</taxon>
        <taxon>Parabasalia</taxon>
        <taxon>Tritrichomonadida</taxon>
        <taxon>Tritrichomonadidae</taxon>
        <taxon>Tritrichomonas</taxon>
    </lineage>
</organism>
<name>A0ABR2GQB0_9EUKA</name>
<protein>
    <submittedName>
        <fullName evidence="1">Uncharacterized protein</fullName>
    </submittedName>
</protein>
<evidence type="ECO:0000313" key="2">
    <source>
        <dbReference type="Proteomes" id="UP001470230"/>
    </source>
</evidence>
<reference evidence="1 2" key="1">
    <citation type="submission" date="2024-04" db="EMBL/GenBank/DDBJ databases">
        <title>Tritrichomonas musculus Genome.</title>
        <authorList>
            <person name="Alves-Ferreira E."/>
            <person name="Grigg M."/>
            <person name="Lorenzi H."/>
            <person name="Galac M."/>
        </authorList>
    </citation>
    <scope>NUCLEOTIDE SEQUENCE [LARGE SCALE GENOMIC DNA]</scope>
    <source>
        <strain evidence="1 2">EAF2021</strain>
    </source>
</reference>
<comment type="caution">
    <text evidence="1">The sequence shown here is derived from an EMBL/GenBank/DDBJ whole genome shotgun (WGS) entry which is preliminary data.</text>
</comment>
<accession>A0ABR2GQB0</accession>
<keyword evidence="2" id="KW-1185">Reference proteome</keyword>
<proteinExistence type="predicted"/>
<evidence type="ECO:0000313" key="1">
    <source>
        <dbReference type="EMBL" id="KAK8836128.1"/>
    </source>
</evidence>